<evidence type="ECO:0000313" key="2">
    <source>
        <dbReference type="EMBL" id="CAL1383866.1"/>
    </source>
</evidence>
<dbReference type="EMBL" id="OZ034817">
    <property type="protein sequence ID" value="CAL1383866.1"/>
    <property type="molecule type" value="Genomic_DNA"/>
</dbReference>
<protein>
    <recommendedName>
        <fullName evidence="1">RNase H type-1 domain-containing protein</fullName>
    </recommendedName>
</protein>
<name>A0AAV2ED20_9ROSI</name>
<organism evidence="2 3">
    <name type="scientific">Linum trigynum</name>
    <dbReference type="NCBI Taxonomy" id="586398"/>
    <lineage>
        <taxon>Eukaryota</taxon>
        <taxon>Viridiplantae</taxon>
        <taxon>Streptophyta</taxon>
        <taxon>Embryophyta</taxon>
        <taxon>Tracheophyta</taxon>
        <taxon>Spermatophyta</taxon>
        <taxon>Magnoliopsida</taxon>
        <taxon>eudicotyledons</taxon>
        <taxon>Gunneridae</taxon>
        <taxon>Pentapetalae</taxon>
        <taxon>rosids</taxon>
        <taxon>fabids</taxon>
        <taxon>Malpighiales</taxon>
        <taxon>Linaceae</taxon>
        <taxon>Linum</taxon>
    </lineage>
</organism>
<evidence type="ECO:0000259" key="1">
    <source>
        <dbReference type="Pfam" id="PF13456"/>
    </source>
</evidence>
<accession>A0AAV2ED20</accession>
<gene>
    <name evidence="2" type="ORF">LTRI10_LOCUS25107</name>
</gene>
<keyword evidence="3" id="KW-1185">Reference proteome</keyword>
<reference evidence="2 3" key="1">
    <citation type="submission" date="2024-04" db="EMBL/GenBank/DDBJ databases">
        <authorList>
            <person name="Fracassetti M."/>
        </authorList>
    </citation>
    <scope>NUCLEOTIDE SEQUENCE [LARGE SCALE GENOMIC DNA]</scope>
</reference>
<dbReference type="InterPro" id="IPR002156">
    <property type="entry name" value="RNaseH_domain"/>
</dbReference>
<proteinExistence type="predicted"/>
<feature type="domain" description="RNase H type-1" evidence="1">
    <location>
        <begin position="3"/>
        <end position="80"/>
    </location>
</feature>
<dbReference type="AlphaFoldDB" id="A0AAV2ED20"/>
<dbReference type="Pfam" id="PF13456">
    <property type="entry name" value="RVT_3"/>
    <property type="match status" value="1"/>
</dbReference>
<dbReference type="GO" id="GO:0003676">
    <property type="term" value="F:nucleic acid binding"/>
    <property type="evidence" value="ECO:0007669"/>
    <property type="project" value="InterPro"/>
</dbReference>
<dbReference type="GO" id="GO:0004523">
    <property type="term" value="F:RNA-DNA hybrid ribonuclease activity"/>
    <property type="evidence" value="ECO:0007669"/>
    <property type="project" value="InterPro"/>
</dbReference>
<sequence>MWDGAIRNGSHSTGGMVIKDRSGLVVLAIGVHFDYIDDPPMVEILVPHEVIQWCLDCGISQVCFEGDVNVVIDKTNQADKQIITLESFSRKFFVCWQIIMVFMYDL</sequence>
<dbReference type="Proteomes" id="UP001497516">
    <property type="component" value="Chromosome 4"/>
</dbReference>
<evidence type="ECO:0000313" key="3">
    <source>
        <dbReference type="Proteomes" id="UP001497516"/>
    </source>
</evidence>